<name>A0A7I8IMW0_SPIIN</name>
<evidence type="ECO:0000256" key="2">
    <source>
        <dbReference type="ARBA" id="ARBA00022670"/>
    </source>
</evidence>
<keyword evidence="3" id="KW-0378">Hydrolase</keyword>
<dbReference type="PANTHER" id="PTHR47967:SF23">
    <property type="entry name" value="OS04G0448300 PROTEIN"/>
    <property type="match status" value="1"/>
</dbReference>
<dbReference type="Pfam" id="PF14543">
    <property type="entry name" value="TAXi_N"/>
    <property type="match status" value="1"/>
</dbReference>
<keyword evidence="8" id="KW-1185">Reference proteome</keyword>
<dbReference type="GO" id="GO:0006508">
    <property type="term" value="P:proteolysis"/>
    <property type="evidence" value="ECO:0007669"/>
    <property type="project" value="UniProtKB-KW"/>
</dbReference>
<comment type="similarity">
    <text evidence="1">Belongs to the peptidase A1 family.</text>
</comment>
<dbReference type="InterPro" id="IPR021109">
    <property type="entry name" value="Peptidase_aspartic_dom_sf"/>
</dbReference>
<dbReference type="PROSITE" id="PS00141">
    <property type="entry name" value="ASP_PROTEASE"/>
    <property type="match status" value="1"/>
</dbReference>
<dbReference type="InterPro" id="IPR032799">
    <property type="entry name" value="TAXi_C"/>
</dbReference>
<sequence>MPTLRCSESSVQFSVGCRAGRAANGPFQDTRYVDLGPLSRRLPGEHSLGWHRVDLTHVDSVGNFTWLEKMQRALSDLIWTQCQPCADCYRQGTAIFNPSASKTYVSLPCSSKLCRALPVSDCRSGCEYIYSYGTTPPLREFLPQRHSPWGKESSSPASALGAAFPTRGRGSSRRPASSGSAGVHSPLFLSCVLPDSPTASPGSRDKDEPSLPGLPRQALKIRVTTFALNDDGTGGLIIDSGTSITYLEFEGYRLLKQALLSQVNLPLGDGSSVGLDLCFQGRPGAVAGELHGGGRELRAVVSYGDGVKRDLHPWQLPAAEFPHALRSRGDNLSFQQARCDQL</sequence>
<evidence type="ECO:0000313" key="7">
    <source>
        <dbReference type="EMBL" id="CAA2619167.1"/>
    </source>
</evidence>
<accession>A0A7I8IMW0</accession>
<organism evidence="7">
    <name type="scientific">Spirodela intermedia</name>
    <name type="common">Intermediate duckweed</name>
    <dbReference type="NCBI Taxonomy" id="51605"/>
    <lineage>
        <taxon>Eukaryota</taxon>
        <taxon>Viridiplantae</taxon>
        <taxon>Streptophyta</taxon>
        <taxon>Embryophyta</taxon>
        <taxon>Tracheophyta</taxon>
        <taxon>Spermatophyta</taxon>
        <taxon>Magnoliopsida</taxon>
        <taxon>Liliopsida</taxon>
        <taxon>Araceae</taxon>
        <taxon>Lemnoideae</taxon>
        <taxon>Spirodela</taxon>
    </lineage>
</organism>
<dbReference type="Pfam" id="PF14541">
    <property type="entry name" value="TAXi_C"/>
    <property type="match status" value="1"/>
</dbReference>
<feature type="domain" description="Xylanase inhibitor N-terminal" evidence="6">
    <location>
        <begin position="75"/>
        <end position="133"/>
    </location>
</feature>
<dbReference type="GO" id="GO:0005576">
    <property type="term" value="C:extracellular region"/>
    <property type="evidence" value="ECO:0007669"/>
    <property type="project" value="TreeGrafter"/>
</dbReference>
<evidence type="ECO:0000313" key="8">
    <source>
        <dbReference type="Proteomes" id="UP001189122"/>
    </source>
</evidence>
<dbReference type="Proteomes" id="UP001189122">
    <property type="component" value="Unassembled WGS sequence"/>
</dbReference>
<evidence type="ECO:0000256" key="4">
    <source>
        <dbReference type="SAM" id="MobiDB-lite"/>
    </source>
</evidence>
<gene>
    <name evidence="7" type="ORF">SI7747_04005334</name>
</gene>
<dbReference type="Gene3D" id="2.40.70.10">
    <property type="entry name" value="Acid Proteases"/>
    <property type="match status" value="2"/>
</dbReference>
<reference evidence="7 8" key="1">
    <citation type="submission" date="2019-12" db="EMBL/GenBank/DDBJ databases">
        <authorList>
            <person name="Scholz U."/>
            <person name="Mascher M."/>
            <person name="Fiebig A."/>
        </authorList>
    </citation>
    <scope>NUCLEOTIDE SEQUENCE</scope>
</reference>
<dbReference type="PANTHER" id="PTHR47967">
    <property type="entry name" value="OS07G0603500 PROTEIN-RELATED"/>
    <property type="match status" value="1"/>
</dbReference>
<feature type="compositionally biased region" description="Low complexity" evidence="4">
    <location>
        <begin position="167"/>
        <end position="181"/>
    </location>
</feature>
<protein>
    <submittedName>
        <fullName evidence="7">Uncharacterized protein</fullName>
    </submittedName>
</protein>
<evidence type="ECO:0000256" key="1">
    <source>
        <dbReference type="ARBA" id="ARBA00007447"/>
    </source>
</evidence>
<dbReference type="GO" id="GO:0004190">
    <property type="term" value="F:aspartic-type endopeptidase activity"/>
    <property type="evidence" value="ECO:0007669"/>
    <property type="project" value="InterPro"/>
</dbReference>
<evidence type="ECO:0000256" key="3">
    <source>
        <dbReference type="ARBA" id="ARBA00022801"/>
    </source>
</evidence>
<feature type="domain" description="Xylanase inhibitor C-terminal" evidence="5">
    <location>
        <begin position="217"/>
        <end position="283"/>
    </location>
</feature>
<dbReference type="InterPro" id="IPR032861">
    <property type="entry name" value="TAXi_N"/>
</dbReference>
<dbReference type="EMBL" id="LR743591">
    <property type="protein sequence ID" value="CAA2619167.1"/>
    <property type="molecule type" value="Genomic_DNA"/>
</dbReference>
<dbReference type="InterPro" id="IPR051708">
    <property type="entry name" value="Plant_Aspart_Prot_A1"/>
</dbReference>
<dbReference type="AlphaFoldDB" id="A0A7I8IMW0"/>
<proteinExistence type="inferred from homology"/>
<keyword evidence="2" id="KW-0645">Protease</keyword>
<evidence type="ECO:0000259" key="5">
    <source>
        <dbReference type="Pfam" id="PF14541"/>
    </source>
</evidence>
<feature type="region of interest" description="Disordered" evidence="4">
    <location>
        <begin position="143"/>
        <end position="181"/>
    </location>
</feature>
<dbReference type="SUPFAM" id="SSF50630">
    <property type="entry name" value="Acid proteases"/>
    <property type="match status" value="1"/>
</dbReference>
<dbReference type="EMBL" id="CACRZD030000004">
    <property type="protein sequence ID" value="CAA6658893.1"/>
    <property type="molecule type" value="Genomic_DNA"/>
</dbReference>
<dbReference type="InterPro" id="IPR001969">
    <property type="entry name" value="Aspartic_peptidase_AS"/>
</dbReference>
<evidence type="ECO:0000259" key="6">
    <source>
        <dbReference type="Pfam" id="PF14543"/>
    </source>
</evidence>